<dbReference type="Pfam" id="PF13432">
    <property type="entry name" value="TPR_16"/>
    <property type="match status" value="2"/>
</dbReference>
<keyword evidence="5" id="KW-1185">Reference proteome</keyword>
<feature type="region of interest" description="Disordered" evidence="3">
    <location>
        <begin position="487"/>
        <end position="533"/>
    </location>
</feature>
<protein>
    <submittedName>
        <fullName evidence="4">Anaphase-promoting complex subunit 7-like protein</fullName>
    </submittedName>
</protein>
<dbReference type="Pfam" id="PF14559">
    <property type="entry name" value="TPR_19"/>
    <property type="match status" value="1"/>
</dbReference>
<keyword evidence="1 2" id="KW-0802">TPR repeat</keyword>
<dbReference type="SMART" id="SM00028">
    <property type="entry name" value="TPR"/>
    <property type="match status" value="8"/>
</dbReference>
<dbReference type="STRING" id="299467.A0A443SN28"/>
<gene>
    <name evidence="4" type="ORF">B4U80_08240</name>
</gene>
<dbReference type="SUPFAM" id="SSF48452">
    <property type="entry name" value="TPR-like"/>
    <property type="match status" value="2"/>
</dbReference>
<feature type="compositionally biased region" description="Acidic residues" evidence="3">
    <location>
        <begin position="507"/>
        <end position="524"/>
    </location>
</feature>
<proteinExistence type="predicted"/>
<dbReference type="EMBL" id="NCKV01001163">
    <property type="protein sequence ID" value="RWS28892.1"/>
    <property type="molecule type" value="Genomic_DNA"/>
</dbReference>
<dbReference type="PANTHER" id="PTHR12558">
    <property type="entry name" value="CELL DIVISION CYCLE 16,23,27"/>
    <property type="match status" value="1"/>
</dbReference>
<feature type="compositionally biased region" description="Polar residues" evidence="3">
    <location>
        <begin position="487"/>
        <end position="501"/>
    </location>
</feature>
<dbReference type="OrthoDB" id="308440at2759"/>
<feature type="repeat" description="TPR" evidence="2">
    <location>
        <begin position="104"/>
        <end position="137"/>
    </location>
</feature>
<dbReference type="InterPro" id="IPR011990">
    <property type="entry name" value="TPR-like_helical_dom_sf"/>
</dbReference>
<dbReference type="AlphaFoldDB" id="A0A443SN28"/>
<dbReference type="GO" id="GO:0016567">
    <property type="term" value="P:protein ubiquitination"/>
    <property type="evidence" value="ECO:0007669"/>
    <property type="project" value="TreeGrafter"/>
</dbReference>
<evidence type="ECO:0000256" key="1">
    <source>
        <dbReference type="ARBA" id="ARBA00022803"/>
    </source>
</evidence>
<name>A0A443SN28_9ACAR</name>
<sequence>MNVLMPHAIPWKDLSSLQQFQVYVFFADSLFYEKHYFKAENIYRKALDVRKSLYKNRKKSQTCLSEVGNEVELKYQLYMCAINQQDLTKSLIALESIPVKQRTAKINIALGDLYMRNKSDNNAISCFREVLKENPLSLRIITNLIKLGMKTNEIINIVMGSSVASSIDWLPIWIRAKSLLYSSEVSQSVTLFQELLDKPSFKENPEIMSCLGQALYYSGEYKKAISVFKKVYSNEHYSYNGLDIYGSCLAKENQLKELEVLANKFLPICETGEKSPEPWIVLAYYSFLANKKEAKSAIYFSQKACVLSGNSTESLLLKGSILMEGRNHSEAVGYFSDALHNSPYSFEALKCLAEAYLADNRKTQAVSIANQAFRHIGQTPRTLTLLASVLLAEPEKQSNKKNAKVSLEKAVRLDSSYLPAVYLLANICIEEKNTDKAIEILNKALEFESSNKLHRMLGDCYTDKNEHEKALHHHNIASKLEVNYRSSTEASQRLEQQTTRGVNAESLDIDEVQESDNDVDESETDVVWSDADS</sequence>
<accession>A0A443SN28</accession>
<evidence type="ECO:0000313" key="5">
    <source>
        <dbReference type="Proteomes" id="UP000288716"/>
    </source>
</evidence>
<organism evidence="4 5">
    <name type="scientific">Leptotrombidium deliense</name>
    <dbReference type="NCBI Taxonomy" id="299467"/>
    <lineage>
        <taxon>Eukaryota</taxon>
        <taxon>Metazoa</taxon>
        <taxon>Ecdysozoa</taxon>
        <taxon>Arthropoda</taxon>
        <taxon>Chelicerata</taxon>
        <taxon>Arachnida</taxon>
        <taxon>Acari</taxon>
        <taxon>Acariformes</taxon>
        <taxon>Trombidiformes</taxon>
        <taxon>Prostigmata</taxon>
        <taxon>Anystina</taxon>
        <taxon>Parasitengona</taxon>
        <taxon>Trombiculoidea</taxon>
        <taxon>Trombiculidae</taxon>
        <taxon>Leptotrombidium</taxon>
    </lineage>
</organism>
<dbReference type="Pfam" id="PF13181">
    <property type="entry name" value="TPR_8"/>
    <property type="match status" value="1"/>
</dbReference>
<dbReference type="PANTHER" id="PTHR12558:SF36">
    <property type="entry name" value="ANAPHASE-PROMOTING COMPLEX SUBUNIT 7"/>
    <property type="match status" value="1"/>
</dbReference>
<comment type="caution">
    <text evidence="4">The sequence shown here is derived from an EMBL/GenBank/DDBJ whole genome shotgun (WGS) entry which is preliminary data.</text>
</comment>
<dbReference type="Gene3D" id="1.25.40.10">
    <property type="entry name" value="Tetratricopeptide repeat domain"/>
    <property type="match status" value="2"/>
</dbReference>
<dbReference type="VEuPathDB" id="VectorBase:LDEU003149"/>
<dbReference type="PROSITE" id="PS50005">
    <property type="entry name" value="TPR"/>
    <property type="match status" value="1"/>
</dbReference>
<dbReference type="InterPro" id="IPR019734">
    <property type="entry name" value="TPR_rpt"/>
</dbReference>
<dbReference type="GO" id="GO:0045842">
    <property type="term" value="P:positive regulation of mitotic metaphase/anaphase transition"/>
    <property type="evidence" value="ECO:0007669"/>
    <property type="project" value="TreeGrafter"/>
</dbReference>
<evidence type="ECO:0000256" key="3">
    <source>
        <dbReference type="SAM" id="MobiDB-lite"/>
    </source>
</evidence>
<dbReference type="Proteomes" id="UP000288716">
    <property type="component" value="Unassembled WGS sequence"/>
</dbReference>
<dbReference type="GO" id="GO:0005680">
    <property type="term" value="C:anaphase-promoting complex"/>
    <property type="evidence" value="ECO:0007669"/>
    <property type="project" value="TreeGrafter"/>
</dbReference>
<reference evidence="4 5" key="1">
    <citation type="journal article" date="2018" name="Gigascience">
        <title>Genomes of trombidid mites reveal novel predicted allergens and laterally-transferred genes associated with secondary metabolism.</title>
        <authorList>
            <person name="Dong X."/>
            <person name="Chaisiri K."/>
            <person name="Xia D."/>
            <person name="Armstrong S.D."/>
            <person name="Fang Y."/>
            <person name="Donnelly M.J."/>
            <person name="Kadowaki T."/>
            <person name="McGarry J.W."/>
            <person name="Darby A.C."/>
            <person name="Makepeace B.L."/>
        </authorList>
    </citation>
    <scope>NUCLEOTIDE SEQUENCE [LARGE SCALE GENOMIC DNA]</scope>
    <source>
        <strain evidence="4">UoL-UT</strain>
    </source>
</reference>
<evidence type="ECO:0000313" key="4">
    <source>
        <dbReference type="EMBL" id="RWS28892.1"/>
    </source>
</evidence>
<evidence type="ECO:0000256" key="2">
    <source>
        <dbReference type="PROSITE-ProRule" id="PRU00339"/>
    </source>
</evidence>
<dbReference type="GO" id="GO:0051301">
    <property type="term" value="P:cell division"/>
    <property type="evidence" value="ECO:0007669"/>
    <property type="project" value="TreeGrafter"/>
</dbReference>